<dbReference type="PANTHER" id="PTHR42886:SF29">
    <property type="entry name" value="PUMMELIG, ISOFORM A"/>
    <property type="match status" value="1"/>
</dbReference>
<sequence>MCPHGALVLTHGYFTGLGFFFRNIHELSRVPGWDVYAIDWLGMGRSSRPPYNSRREESEDARVAHAENFFIESLEEWRQRMGIERMTLCGHSFGGYMSALYALKYPERVEKLVLVSPIGVPAQPTDFEERLRGGYGPARQRLPVKGEGATSENEEMAAAESMQPSRSRVLMFRLAMSLWERNYAPQWLVRSTGPFSRRLIDLYVGRFDWLSDTQRRALAAYTHQITVLPGSSEAALGDILRPGAFARRPLVDRLGPISMPTVFMYGANDWVDHAGGAQAIRRIAAAGNISTGLFRVPNAGHNLHLENPTDFNRILADEMRAISEKR</sequence>
<dbReference type="PANTHER" id="PTHR42886">
    <property type="entry name" value="RE40534P-RELATED"/>
    <property type="match status" value="1"/>
</dbReference>
<reference evidence="4 5" key="1">
    <citation type="journal article" date="2015" name="Genome Biol. Evol.">
        <title>Phylogenomic analyses indicate that early fungi evolved digesting cell walls of algal ancestors of land plants.</title>
        <authorList>
            <person name="Chang Y."/>
            <person name="Wang S."/>
            <person name="Sekimoto S."/>
            <person name="Aerts A.L."/>
            <person name="Choi C."/>
            <person name="Clum A."/>
            <person name="LaButti K.M."/>
            <person name="Lindquist E.A."/>
            <person name="Yee Ngan C."/>
            <person name="Ohm R.A."/>
            <person name="Salamov A.A."/>
            <person name="Grigoriev I.V."/>
            <person name="Spatafora J.W."/>
            <person name="Berbee M.L."/>
        </authorList>
    </citation>
    <scope>NUCLEOTIDE SEQUENCE [LARGE SCALE GENOMIC DNA]</scope>
    <source>
        <strain evidence="4 5">NRRL 1564</strain>
    </source>
</reference>
<dbReference type="GO" id="GO:0005743">
    <property type="term" value="C:mitochondrial inner membrane"/>
    <property type="evidence" value="ECO:0007669"/>
    <property type="project" value="TreeGrafter"/>
</dbReference>
<dbReference type="GO" id="GO:0055088">
    <property type="term" value="P:lipid homeostasis"/>
    <property type="evidence" value="ECO:0007669"/>
    <property type="project" value="TreeGrafter"/>
</dbReference>
<dbReference type="Proteomes" id="UP000242474">
    <property type="component" value="Unassembled WGS sequence"/>
</dbReference>
<dbReference type="Pfam" id="PF00561">
    <property type="entry name" value="Abhydrolase_1"/>
    <property type="match status" value="1"/>
</dbReference>
<protein>
    <submittedName>
        <fullName evidence="4">Alpha/beta-hydrolase</fullName>
    </submittedName>
</protein>
<evidence type="ECO:0000313" key="5">
    <source>
        <dbReference type="Proteomes" id="UP000242474"/>
    </source>
</evidence>
<organism evidence="4 5">
    <name type="scientific">Coemansia reversa (strain ATCC 12441 / NRRL 1564)</name>
    <dbReference type="NCBI Taxonomy" id="763665"/>
    <lineage>
        <taxon>Eukaryota</taxon>
        <taxon>Fungi</taxon>
        <taxon>Fungi incertae sedis</taxon>
        <taxon>Zoopagomycota</taxon>
        <taxon>Kickxellomycotina</taxon>
        <taxon>Kickxellomycetes</taxon>
        <taxon>Kickxellales</taxon>
        <taxon>Kickxellaceae</taxon>
        <taxon>Coemansia</taxon>
    </lineage>
</organism>
<keyword evidence="4" id="KW-0378">Hydrolase</keyword>
<dbReference type="GO" id="GO:0004623">
    <property type="term" value="F:phospholipase A2 activity"/>
    <property type="evidence" value="ECO:0007669"/>
    <property type="project" value="TreeGrafter"/>
</dbReference>
<feature type="domain" description="AB hydrolase-1" evidence="3">
    <location>
        <begin position="6"/>
        <end position="308"/>
    </location>
</feature>
<comment type="similarity">
    <text evidence="1">Belongs to the peptidase S33 family. ABHD4/ABHD5 subfamily.</text>
</comment>
<evidence type="ECO:0000313" key="4">
    <source>
        <dbReference type="EMBL" id="PIA15663.1"/>
    </source>
</evidence>
<dbReference type="GO" id="GO:0006654">
    <property type="term" value="P:phosphatidic acid biosynthetic process"/>
    <property type="evidence" value="ECO:0007669"/>
    <property type="project" value="TreeGrafter"/>
</dbReference>
<evidence type="ECO:0000259" key="3">
    <source>
        <dbReference type="Pfam" id="PF00561"/>
    </source>
</evidence>
<dbReference type="InterPro" id="IPR000073">
    <property type="entry name" value="AB_hydrolase_1"/>
</dbReference>
<gene>
    <name evidence="4" type="ORF">COEREDRAFT_93079</name>
</gene>
<feature type="region of interest" description="Disordered" evidence="2">
    <location>
        <begin position="138"/>
        <end position="160"/>
    </location>
</feature>
<evidence type="ECO:0000256" key="1">
    <source>
        <dbReference type="ARBA" id="ARBA00038097"/>
    </source>
</evidence>
<dbReference type="Gene3D" id="3.40.50.1820">
    <property type="entry name" value="alpha/beta hydrolase"/>
    <property type="match status" value="1"/>
</dbReference>
<dbReference type="InterPro" id="IPR029058">
    <property type="entry name" value="AB_hydrolase_fold"/>
</dbReference>
<dbReference type="AlphaFoldDB" id="A0A2G5B9G3"/>
<keyword evidence="5" id="KW-1185">Reference proteome</keyword>
<dbReference type="EMBL" id="KZ303505">
    <property type="protein sequence ID" value="PIA15663.1"/>
    <property type="molecule type" value="Genomic_DNA"/>
</dbReference>
<accession>A0A2G5B9G3</accession>
<dbReference type="GO" id="GO:0042171">
    <property type="term" value="F:lysophosphatidic acid acyltransferase activity"/>
    <property type="evidence" value="ECO:0007669"/>
    <property type="project" value="TreeGrafter"/>
</dbReference>
<dbReference type="OrthoDB" id="7457040at2759"/>
<name>A0A2G5B9G3_COERN</name>
<dbReference type="STRING" id="763665.A0A2G5B9G3"/>
<evidence type="ECO:0000256" key="2">
    <source>
        <dbReference type="SAM" id="MobiDB-lite"/>
    </source>
</evidence>
<dbReference type="GO" id="GO:0035965">
    <property type="term" value="P:cardiolipin acyl-chain remodeling"/>
    <property type="evidence" value="ECO:0007669"/>
    <property type="project" value="TreeGrafter"/>
</dbReference>
<dbReference type="SUPFAM" id="SSF53474">
    <property type="entry name" value="alpha/beta-Hydrolases"/>
    <property type="match status" value="1"/>
</dbReference>
<proteinExistence type="inferred from homology"/>